<dbReference type="FunFam" id="1.10.1900.40:FF:000001">
    <property type="entry name" value="Erythrocyte membrane protein 1"/>
    <property type="match status" value="1"/>
</dbReference>
<dbReference type="FunFam" id="1.20.1310.20:FF:000003">
    <property type="entry name" value="Erythrocyte membrane protein 1, PfEMP1"/>
    <property type="match status" value="1"/>
</dbReference>
<dbReference type="GO" id="GO:0046789">
    <property type="term" value="F:host cell surface receptor binding"/>
    <property type="evidence" value="ECO:0007669"/>
    <property type="project" value="InterPro"/>
</dbReference>
<dbReference type="InterPro" id="IPR008602">
    <property type="entry name" value="Duffy-antigen-binding"/>
</dbReference>
<evidence type="ECO:0000259" key="3">
    <source>
        <dbReference type="Pfam" id="PF05424"/>
    </source>
</evidence>
<dbReference type="Pfam" id="PF22672">
    <property type="entry name" value="DBL_C"/>
    <property type="match status" value="3"/>
</dbReference>
<organism evidence="8 9">
    <name type="scientific">Plasmodium falciparum FCH/4</name>
    <dbReference type="NCBI Taxonomy" id="1036724"/>
    <lineage>
        <taxon>Eukaryota</taxon>
        <taxon>Sar</taxon>
        <taxon>Alveolata</taxon>
        <taxon>Apicomplexa</taxon>
        <taxon>Aconoidasida</taxon>
        <taxon>Haemosporida</taxon>
        <taxon>Plasmodiidae</taxon>
        <taxon>Plasmodium</taxon>
        <taxon>Plasmodium (Laverania)</taxon>
    </lineage>
</organism>
<gene>
    <name evidence="8" type="ORF">PFFCH_03784</name>
</gene>
<dbReference type="InterPro" id="IPR004258">
    <property type="entry name" value="DBL"/>
</dbReference>
<dbReference type="OrthoDB" id="10633326at2759"/>
<feature type="domain" description="Duffy-binding-like" evidence="7">
    <location>
        <begin position="1399"/>
        <end position="1547"/>
    </location>
</feature>
<accession>A0A024VLN9</accession>
<dbReference type="InterPro" id="IPR042202">
    <property type="entry name" value="Duffy-ag-bd_sf"/>
</dbReference>
<proteinExistence type="predicted"/>
<name>A0A024VLN9_PLAFA</name>
<dbReference type="Pfam" id="PF18562">
    <property type="entry name" value="CIDR1_gamma"/>
    <property type="match status" value="2"/>
</dbReference>
<dbReference type="Pfam" id="PF03011">
    <property type="entry name" value="PFEMP"/>
    <property type="match status" value="2"/>
</dbReference>
<evidence type="ECO:0000313" key="9">
    <source>
        <dbReference type="Proteomes" id="UP000030656"/>
    </source>
</evidence>
<feature type="domain" description="Duffy-antigen binding" evidence="3">
    <location>
        <begin position="2323"/>
        <end position="2494"/>
    </location>
</feature>
<evidence type="ECO:0000313" key="8">
    <source>
        <dbReference type="EMBL" id="ETW28791.1"/>
    </source>
</evidence>
<dbReference type="Gene3D" id="1.20.1310.20">
    <property type="entry name" value="Duffy-antigen binding domain"/>
    <property type="match status" value="6"/>
</dbReference>
<evidence type="ECO:0000259" key="6">
    <source>
        <dbReference type="Pfam" id="PF18562"/>
    </source>
</evidence>
<feature type="domain" description="Duffy-antigen binding" evidence="3">
    <location>
        <begin position="120"/>
        <end position="301"/>
    </location>
</feature>
<feature type="compositionally biased region" description="Basic and acidic residues" evidence="1">
    <location>
        <begin position="1788"/>
        <end position="1805"/>
    </location>
</feature>
<feature type="domain" description="Plasmodium falciparum erythrocyte membrane protein-1 N-terminal segment" evidence="5">
    <location>
        <begin position="14"/>
        <end position="48"/>
    </location>
</feature>
<feature type="region of interest" description="Disordered" evidence="1">
    <location>
        <begin position="1788"/>
        <end position="1860"/>
    </location>
</feature>
<feature type="domain" description="Duffy-binding-like" evidence="2">
    <location>
        <begin position="1650"/>
        <end position="1793"/>
    </location>
</feature>
<evidence type="ECO:0000259" key="4">
    <source>
        <dbReference type="Pfam" id="PF15445"/>
    </source>
</evidence>
<dbReference type="Gene3D" id="1.10.1900.40">
    <property type="entry name" value="Acidic terminal segments, variant surface antigen of PfEMP1"/>
    <property type="match status" value="2"/>
</dbReference>
<feature type="domain" description="Duffy-binding-like" evidence="2">
    <location>
        <begin position="561"/>
        <end position="709"/>
    </location>
</feature>
<dbReference type="InterPro" id="IPR054595">
    <property type="entry name" value="DBL_C"/>
</dbReference>
<evidence type="ECO:0000259" key="2">
    <source>
        <dbReference type="Pfam" id="PF03011"/>
    </source>
</evidence>
<feature type="region of interest" description="Disordered" evidence="1">
    <location>
        <begin position="720"/>
        <end position="741"/>
    </location>
</feature>
<evidence type="ECO:0000259" key="7">
    <source>
        <dbReference type="Pfam" id="PF22672"/>
    </source>
</evidence>
<feature type="domain" description="Duffy-antigen binding" evidence="3">
    <location>
        <begin position="1946"/>
        <end position="2130"/>
    </location>
</feature>
<reference evidence="8 9" key="1">
    <citation type="submission" date="2013-02" db="EMBL/GenBank/DDBJ databases">
        <title>The Genome Annotation of Plasmodium falciparum FCH/4.</title>
        <authorList>
            <consortium name="The Broad Institute Genome Sequencing Platform"/>
            <consortium name="The Broad Institute Genome Sequencing Center for Infectious Disease"/>
            <person name="Neafsey D."/>
            <person name="Hoffman S."/>
            <person name="Volkman S."/>
            <person name="Rosenthal P."/>
            <person name="Walker B."/>
            <person name="Young S.K."/>
            <person name="Zeng Q."/>
            <person name="Gargeya S."/>
            <person name="Fitzgerald M."/>
            <person name="Haas B."/>
            <person name="Abouelleil A."/>
            <person name="Allen A.W."/>
            <person name="Alvarado L."/>
            <person name="Arachchi H.M."/>
            <person name="Berlin A.M."/>
            <person name="Chapman S.B."/>
            <person name="Gainer-Dewar J."/>
            <person name="Goldberg J."/>
            <person name="Griggs A."/>
            <person name="Gujja S."/>
            <person name="Hansen M."/>
            <person name="Howarth C."/>
            <person name="Imamovic A."/>
            <person name="Ireland A."/>
            <person name="Larimer J."/>
            <person name="McCowan C."/>
            <person name="Murphy C."/>
            <person name="Pearson M."/>
            <person name="Poon T.W."/>
            <person name="Priest M."/>
            <person name="Roberts A."/>
            <person name="Saif S."/>
            <person name="Shea T."/>
            <person name="Sisk P."/>
            <person name="Sykes S."/>
            <person name="Wortman J."/>
            <person name="Nusbaum C."/>
            <person name="Birren B."/>
        </authorList>
    </citation>
    <scope>NUCLEOTIDE SEQUENCE [LARGE SCALE GENOMIC DNA]</scope>
    <source>
        <strain evidence="8 9">FCH/4</strain>
    </source>
</reference>
<dbReference type="InterPro" id="IPR029211">
    <property type="entry name" value="PfEMP1_ATS"/>
</dbReference>
<dbReference type="InterPro" id="IPR044932">
    <property type="entry name" value="PfEMP1_ATS_sf"/>
</dbReference>
<feature type="domain" description="Cysteine-rich interdomain region 1 gamma" evidence="6">
    <location>
        <begin position="494"/>
        <end position="545"/>
    </location>
</feature>
<dbReference type="Pfam" id="PF15445">
    <property type="entry name" value="ATS"/>
    <property type="match status" value="1"/>
</dbReference>
<evidence type="ECO:0008006" key="10">
    <source>
        <dbReference type="Google" id="ProtNLM"/>
    </source>
</evidence>
<dbReference type="InterPro" id="IPR041480">
    <property type="entry name" value="CIDR1_gamma"/>
</dbReference>
<reference evidence="8 9" key="2">
    <citation type="submission" date="2013-02" db="EMBL/GenBank/DDBJ databases">
        <title>The Genome Sequence of Plasmodium falciparum FCH/4.</title>
        <authorList>
            <consortium name="The Broad Institute Genome Sequencing Platform"/>
            <consortium name="The Broad Institute Genome Sequencing Center for Infectious Disease"/>
            <person name="Neafsey D."/>
            <person name="Cheeseman I."/>
            <person name="Volkman S."/>
            <person name="Adams J."/>
            <person name="Walker B."/>
            <person name="Young S.K."/>
            <person name="Zeng Q."/>
            <person name="Gargeya S."/>
            <person name="Fitzgerald M."/>
            <person name="Haas B."/>
            <person name="Abouelleil A."/>
            <person name="Alvarado L."/>
            <person name="Arachchi H.M."/>
            <person name="Berlin A.M."/>
            <person name="Chapman S.B."/>
            <person name="Dewar J."/>
            <person name="Goldberg J."/>
            <person name="Griggs A."/>
            <person name="Gujja S."/>
            <person name="Hansen M."/>
            <person name="Howarth C."/>
            <person name="Imamovic A."/>
            <person name="Larimer J."/>
            <person name="McCowan C."/>
            <person name="Murphy C."/>
            <person name="Neiman D."/>
            <person name="Pearson M."/>
            <person name="Priest M."/>
            <person name="Roberts A."/>
            <person name="Saif S."/>
            <person name="Shea T."/>
            <person name="Sisk P."/>
            <person name="Sykes S."/>
            <person name="Wortman J."/>
            <person name="Nusbaum C."/>
            <person name="Birren B."/>
        </authorList>
    </citation>
    <scope>NUCLEOTIDE SEQUENCE [LARGE SCALE GENOMIC DNA]</scope>
    <source>
        <strain evidence="8 9">FCH/4</strain>
    </source>
</reference>
<feature type="domain" description="Duffy-antigen binding" evidence="3">
    <location>
        <begin position="2696"/>
        <end position="2838"/>
    </location>
</feature>
<dbReference type="FunFam" id="1.10.1900.40:FF:000004">
    <property type="entry name" value="Erythrocyte membrane protein 1, PfEMP1"/>
    <property type="match status" value="1"/>
</dbReference>
<dbReference type="GO" id="GO:0016020">
    <property type="term" value="C:membrane"/>
    <property type="evidence" value="ECO:0007669"/>
    <property type="project" value="InterPro"/>
</dbReference>
<feature type="compositionally biased region" description="Low complexity" evidence="1">
    <location>
        <begin position="1846"/>
        <end position="1857"/>
    </location>
</feature>
<dbReference type="Gene3D" id="1.20.58.830">
    <property type="match status" value="6"/>
</dbReference>
<dbReference type="Proteomes" id="UP000030656">
    <property type="component" value="Unassembled WGS sequence"/>
</dbReference>
<feature type="domain" description="Duffy-antigen binding" evidence="3">
    <location>
        <begin position="1172"/>
        <end position="1350"/>
    </location>
</feature>
<feature type="domain" description="Duffy-antigen binding" evidence="3">
    <location>
        <begin position="802"/>
        <end position="1010"/>
    </location>
</feature>
<dbReference type="EMBL" id="KI928017">
    <property type="protein sequence ID" value="ETW28791.1"/>
    <property type="molecule type" value="Genomic_DNA"/>
</dbReference>
<feature type="domain" description="Cysteine-rich interdomain region 1 gamma" evidence="6">
    <location>
        <begin position="1583"/>
        <end position="1631"/>
    </location>
</feature>
<sequence>MAPQKGVKIENNLSARDVLENIGKWIKDKRQIESKHSKILKGTLSRARFIDILSRFSNDVRIHYKDSCSLDHKFHTNMNDGTNDGRSPCHNRNQNRFDENAEAYCNSDKIRDNGERSAGGACAPFRRQNMCDKNLEYLINENTKTTHDLLGNVLVTAKYEGESIVAKHPHKENSEVCTALARSFADIGDIVRGKDMFKRNEEDAVQKGLRAVFKKIHEGLGTPEKDYYKDDGSGNYYKLREDWWTANRDQVWKAITCKAPNGANYFRKGLDGKIIFSDNGPCGRKEATVPTYLDYVPQFLRWFEEWAEEFCRKRNIKLKNVKDACRDEENEKYCSGDGHDCTKTDLSRNSIFVDLNCPHCENACSNYTKWIENQKKQFHKQKKKYVNEIDMNTYTSKNENDKKFYENLKNGYSPINTFLELLNNGKQCQDNIDKKNKTNFKNNLETFGSSEYCDPCPIYGVKCIKEICTPVKEEEWINKNRTPADTSTKNLNPTDIHMLVNHGIGNPIDNELQENCTKYGILKGIKKQVWQCQYLNNIDQCKINNVKTSRYFDNKIAFNVLFQRWLRYFVQDHNRLKEKIEVCIKNENGKDNTCIKGCKNKCLCVENWIKIKEAEWDKINQHYNQKKSHYGHTIPYWITGFYEKITFPNDFFKALEDVDTINVLEKLKKCQDNTCKIKEISTIDVDFIKEIISWLQNKIEVCKDQHDEDKHERCCDKLPKSVDDDTSDDEEDEDDGGVTADEKKNVKQDCAGKKPDKVCEIVKTLLKNKHENSNVGNCLRKDKKKPYPGWNCDTEIHTKHIGACMPPRRQKLCIYLLAHKNERKNLNTQDKLKEAFIKSAVAETFFSWYKHKNDNNTVTNLQNQLKDGRIPEEFKRQMFYTFGDFRDFLFGTDISEKHGEKSELKKQIDSIFPPNVDGKTPGDLSRDQWWKEHSKELWEVMLCVLEHFGGSKEELVKNYNYETVKFNGDKATLEEFAKTPQFLRWFTEWGDEFCRERKKKEEEVKSKCTEAKDYEGCEKEKNGKCVTACKAYKEYIKEKETEYTAQKTKFNSESTKEEEYKYYKDKESYDYLIDKCFTGTCSCMKKLKDNSDYWENYKKTYEDSQLENRCECELPPPDACTIVKELFDDNTGTHFIDACRLKYENGKELFTQWYCKTDSPSTTPPSPSPTSTCIPPRRQKMYIGKLQNFSGKTSHELRKAFIEAAAVETFFAWHKFKKDKQREKEEKEKDAWLYPFLQDDEDKLLGEKELQMDLKKGEIPDNFRHQMFYTFADYRDILFGKIVGSLNDIEKVKSNINRFVPNGTQKSGIQPTEEECEEWWGKNGEDIWKGMLCALSYDANGEKIEMDNDVRDNLIGDTKKKNNKYDYDKVTINSVGPNGDSTSLLNFAKRPPFFRWLQEWGEEFCRKRTHKLKKVKDTCHGLNHVGDRIYCSGDGYHCTDSDLKHNNMFTGLNCLGCYEKCTNYKKWIKNKKKEFHNQEIKYAKEREVLKDNSFNNGHDQIFYYYIKNNSSVENFLESLKQGEVCQDNSDKNNKIDFNNNHQTFGSSTYCKACPLSGIRCDDTGTCHEKKERGQNKAKGEQIDIHILVDDNATNDTDKKLQETCTKYGLYNDLRKQQWECQKKDDGVDHCIIKDLVKSEYFQNKIPFKILFERWLTDFVESYNKSKERITRCTKNVNSCKEGCNNKCECVKEWLEIKEKEWNKIKGYYNKQINTSKENIAYTIKTFFQQLPSDSDYKKAQEVVEENKRDELWGNTGTYYGNLEHAQKNDDFITNLISKLKDKINECKDKHNEQRKTPCDETLPHSDEEETSLLDDDTSTQEKMSPTFCKDEVEEEGTKEDEAPNVPSQEEPQKPSSSAIPTNCIDKAAYELYAKSQTHLHGMKDKLKGKNTKDIYEETTNAINIICKINEKISKENNKCKNNENIFDDIDKWQCKKEINTVGIENICIPPRRKHMCTKLLEKLDKDKVNTTEELFNKVLLTAAHEGKHIMDSWNTAKEPKKKTQICDAMKYSFADLGDIIRGTDIYKGSNGANGVERKLNGVFQNVKKLWEVDKGKKYKDKYPNLESFRSDWWDANRKEIWKAMTCSAPEDATLFKKLEKIEIPNLVLSQHKCGYENDPPVDDYIPQPFRWMKEWSENFCRVHKKHLDDLQKECGECNKNNSPCWKDRKGKSCRKCQEKCKAYNEMIEKWKAQWNDQQQNYNQLYFRTQKSNKNGENHTAFIEKMKERCQSDPISADKFIEKASNCTNITFNEQKHDKSGQSSSTSSPYAFEYPPHGYKVLCGTTYRKSCLKLKRSNYGDTCPNKINLCESNAVWKKLPHYNIYVPPRTQQLCLEPLKTLISTTNKTTRVTEYDFSKTLQICAYNQAKSLHNYYSKDGKDFVFSVDTSEATEDEIKKQILESMKRSFADYGNLIKGNTQYEYNGVKKNLQDYIKTKLKYNGSDGKTTEDLWNKHKSDIWHAMICGYNASNPNKLLDNEDVMCKLPDNDTEDEFLRWFTEWREDFCARKKKEIQIVNDACKFNNCEDANNESIRSCQKSCLKYKTWVQQKKIEYKNQTLKYNNYYKYSNQGKESHIFLKDICKGKCACIEGNVNNDSIDNIFEEYPENVKMKCECQPDPCSGLSVTDSGFPDGSPFGGGQPRSACPTRRGNHNKCPTEELCNFYNKKTQRCHVKTYDDYYSNWDSRGILKSSSKNEGVLVPPRRRHICLRISTEHIPQLKKKTEDFERLIYSSAANEAQGLIKKYDNDNNKLIQAMKYSFADIGNIVKGDDMMQSPTSEYIGKILGDKNGSNDNRNTWWNIHKRNVWDAMLCTYKKYNKQFDNNYCQLPKEDETPQFLRWFQEWTENFCSRRNKLYSSLEDKCKYVNCNTKNGKIESYECKRECQAYENYIFSKKLEYHIQNKQYETNFKQSQDNKGITDYFKGKSNDKCNCLSQYFKDETSWKNPYESIADKALKDKCHCKKVEPPPLPPKPEVEPPPADEPFNRDILEKTIPFGVALALGSIAFLFLKKKPKSPLDLIRVLDIHKGDYGIPTPKSSNRYIPYVSDTYKGKTYIYMEGDTSGDEDKYMFLSDTTDITSSESEYEEMDINDIYVPGSPKYKTLIEVVLEPSKTNGNIPHSAGEPLGDMVPTTNTFTDEEWNELKHDFISQYIQSRLPMDVPQYDVSTELPMNIVGNVLDDGINEKPFITSIHDRDLYTGEEISYNIHMSTNSMDDPKYVSNNVYSGIDLINDTLSGNQHIDIYDEVLKRKENELFGTNYKKNTSNNSVAKLTNSDPIMNQLDLFHKWLDRHRDMCEKWNNKDELLDKLNEEWNKDNDGGDIPNDNKMLNTDMIYIMM</sequence>
<evidence type="ECO:0000256" key="1">
    <source>
        <dbReference type="SAM" id="MobiDB-lite"/>
    </source>
</evidence>
<dbReference type="Pfam" id="PF05424">
    <property type="entry name" value="Duffy_binding"/>
    <property type="match status" value="6"/>
</dbReference>
<feature type="domain" description="Duffy-binding-like" evidence="7">
    <location>
        <begin position="305"/>
        <end position="450"/>
    </location>
</feature>
<protein>
    <recommendedName>
        <fullName evidence="10">Erythrocyte membrane protein 1</fullName>
    </recommendedName>
</protein>
<dbReference type="Pfam" id="PF15447">
    <property type="entry name" value="NTS"/>
    <property type="match status" value="1"/>
</dbReference>
<feature type="compositionally biased region" description="Acidic residues" evidence="1">
    <location>
        <begin position="724"/>
        <end position="736"/>
    </location>
</feature>
<feature type="domain" description="Plasmodium falciparum erythrocyte membrane protein 1 acidic terminal segment" evidence="4">
    <location>
        <begin position="2991"/>
        <end position="3331"/>
    </location>
</feature>
<feature type="compositionally biased region" description="Acidic residues" evidence="1">
    <location>
        <begin position="1806"/>
        <end position="1818"/>
    </location>
</feature>
<evidence type="ECO:0000259" key="5">
    <source>
        <dbReference type="Pfam" id="PF15447"/>
    </source>
</evidence>
<dbReference type="InterPro" id="IPR029210">
    <property type="entry name" value="PfEMP1_NTS"/>
</dbReference>
<feature type="domain" description="Duffy-binding-like" evidence="7">
    <location>
        <begin position="2134"/>
        <end position="2257"/>
    </location>
</feature>
<dbReference type="SUPFAM" id="SSF140924">
    <property type="entry name" value="Duffy binding domain-like"/>
    <property type="match status" value="8"/>
</dbReference>
<dbReference type="Gene3D" id="1.20.58.1930">
    <property type="match status" value="2"/>
</dbReference>